<protein>
    <submittedName>
        <fullName evidence="1">Uncharacterized protein</fullName>
    </submittedName>
</protein>
<dbReference type="Proteomes" id="UP000293162">
    <property type="component" value="Unassembled WGS sequence"/>
</dbReference>
<reference evidence="1 2" key="1">
    <citation type="submission" date="2019-02" db="EMBL/GenBank/DDBJ databases">
        <title>Bacterial novel species Emticicia sp. 17J42-9 isolated from soil.</title>
        <authorList>
            <person name="Jung H.-Y."/>
        </authorList>
    </citation>
    <scope>NUCLEOTIDE SEQUENCE [LARGE SCALE GENOMIC DNA]</scope>
    <source>
        <strain evidence="1 2">17J42-9</strain>
    </source>
</reference>
<dbReference type="RefSeq" id="WP_130023270.1">
    <property type="nucleotide sequence ID" value="NZ_SEWF01000041.1"/>
</dbReference>
<keyword evidence="2" id="KW-1185">Reference proteome</keyword>
<accession>A0A4Q5LV33</accession>
<sequence>MNSLRLLKEEVVNILLKYQVIHVSMTDDSTTDSLTIILDHQTHSSKIKKLIDSFKAKKIPCQCSFCPDSWELSLTVSV</sequence>
<dbReference type="EMBL" id="SEWF01000041">
    <property type="protein sequence ID" value="RYU93576.1"/>
    <property type="molecule type" value="Genomic_DNA"/>
</dbReference>
<evidence type="ECO:0000313" key="1">
    <source>
        <dbReference type="EMBL" id="RYU93576.1"/>
    </source>
</evidence>
<evidence type="ECO:0000313" key="2">
    <source>
        <dbReference type="Proteomes" id="UP000293162"/>
    </source>
</evidence>
<comment type="caution">
    <text evidence="1">The sequence shown here is derived from an EMBL/GenBank/DDBJ whole genome shotgun (WGS) entry which is preliminary data.</text>
</comment>
<gene>
    <name evidence="1" type="ORF">EWM59_21250</name>
</gene>
<organism evidence="1 2">
    <name type="scientific">Emticicia agri</name>
    <dbReference type="NCBI Taxonomy" id="2492393"/>
    <lineage>
        <taxon>Bacteria</taxon>
        <taxon>Pseudomonadati</taxon>
        <taxon>Bacteroidota</taxon>
        <taxon>Cytophagia</taxon>
        <taxon>Cytophagales</taxon>
        <taxon>Leadbetterellaceae</taxon>
        <taxon>Emticicia</taxon>
    </lineage>
</organism>
<name>A0A4Q5LV33_9BACT</name>
<dbReference type="AlphaFoldDB" id="A0A4Q5LV33"/>
<proteinExistence type="predicted"/>